<evidence type="ECO:0000313" key="11">
    <source>
        <dbReference type="EMBL" id="VFJ93304.1"/>
    </source>
</evidence>
<feature type="chain" id="PRO_5033823082" description="Ammonium transporter" evidence="9">
    <location>
        <begin position="21"/>
        <end position="431"/>
    </location>
</feature>
<dbReference type="AlphaFoldDB" id="A0A450WCT4"/>
<comment type="subcellular location">
    <subcellularLocation>
        <location evidence="8">Cell membrane</location>
        <topology evidence="8">Multi-pass membrane protein</topology>
    </subcellularLocation>
    <subcellularLocation>
        <location evidence="1">Membrane</location>
        <topology evidence="1">Multi-pass membrane protein</topology>
    </subcellularLocation>
</comment>
<dbReference type="InterPro" id="IPR018047">
    <property type="entry name" value="Ammonium_transpt_CS"/>
</dbReference>
<protein>
    <recommendedName>
        <fullName evidence="8">Ammonium transporter</fullName>
    </recommendedName>
</protein>
<evidence type="ECO:0000256" key="8">
    <source>
        <dbReference type="RuleBase" id="RU362002"/>
    </source>
</evidence>
<evidence type="ECO:0000256" key="1">
    <source>
        <dbReference type="ARBA" id="ARBA00004141"/>
    </source>
</evidence>
<feature type="transmembrane region" description="Helical" evidence="8">
    <location>
        <begin position="147"/>
        <end position="169"/>
    </location>
</feature>
<feature type="transmembrane region" description="Helical" evidence="8">
    <location>
        <begin position="215"/>
        <end position="235"/>
    </location>
</feature>
<evidence type="ECO:0000259" key="10">
    <source>
        <dbReference type="Pfam" id="PF00909"/>
    </source>
</evidence>
<keyword evidence="6 8" id="KW-0472">Membrane</keyword>
<dbReference type="PANTHER" id="PTHR43029:SF10">
    <property type="entry name" value="AMMONIUM TRANSPORTER MEP2"/>
    <property type="match status" value="1"/>
</dbReference>
<dbReference type="EMBL" id="CAADFN010000011">
    <property type="protein sequence ID" value="VFK14837.1"/>
    <property type="molecule type" value="Genomic_DNA"/>
</dbReference>
<dbReference type="SUPFAM" id="SSF111352">
    <property type="entry name" value="Ammonium transporter"/>
    <property type="match status" value="1"/>
</dbReference>
<keyword evidence="9" id="KW-0732">Signal</keyword>
<keyword evidence="3 8" id="KW-0813">Transport</keyword>
<evidence type="ECO:0000256" key="4">
    <source>
        <dbReference type="ARBA" id="ARBA00022692"/>
    </source>
</evidence>
<feature type="signal peptide" evidence="9">
    <location>
        <begin position="1"/>
        <end position="20"/>
    </location>
</feature>
<dbReference type="NCBIfam" id="TIGR00836">
    <property type="entry name" value="amt"/>
    <property type="match status" value="1"/>
</dbReference>
<evidence type="ECO:0000256" key="3">
    <source>
        <dbReference type="ARBA" id="ARBA00022448"/>
    </source>
</evidence>
<dbReference type="Pfam" id="PF00909">
    <property type="entry name" value="Ammonium_transp"/>
    <property type="match status" value="1"/>
</dbReference>
<evidence type="ECO:0000256" key="5">
    <source>
        <dbReference type="ARBA" id="ARBA00022989"/>
    </source>
</evidence>
<feature type="transmembrane region" description="Helical" evidence="8">
    <location>
        <begin position="247"/>
        <end position="266"/>
    </location>
</feature>
<feature type="transmembrane region" description="Helical" evidence="8">
    <location>
        <begin position="119"/>
        <end position="140"/>
    </location>
</feature>
<feature type="transmembrane region" description="Helical" evidence="8">
    <location>
        <begin position="30"/>
        <end position="54"/>
    </location>
</feature>
<keyword evidence="7 8" id="KW-0924">Ammonia transport</keyword>
<feature type="transmembrane region" description="Helical" evidence="8">
    <location>
        <begin position="343"/>
        <end position="366"/>
    </location>
</feature>
<accession>A0A450WCT4</accession>
<evidence type="ECO:0000256" key="6">
    <source>
        <dbReference type="ARBA" id="ARBA00023136"/>
    </source>
</evidence>
<dbReference type="PROSITE" id="PS01219">
    <property type="entry name" value="AMMONIUM_TRANSP"/>
    <property type="match status" value="1"/>
</dbReference>
<keyword evidence="4 8" id="KW-0812">Transmembrane</keyword>
<feature type="transmembrane region" description="Helical" evidence="8">
    <location>
        <begin position="304"/>
        <end position="322"/>
    </location>
</feature>
<keyword evidence="5 8" id="KW-1133">Transmembrane helix</keyword>
<dbReference type="InterPro" id="IPR029020">
    <property type="entry name" value="Ammonium/urea_transptr"/>
</dbReference>
<gene>
    <name evidence="11" type="ORF">BECKLFY1418B_GA0070995_10448</name>
    <name evidence="12" type="ORF">BECKLFY1418C_GA0070996_101122</name>
</gene>
<evidence type="ECO:0000256" key="2">
    <source>
        <dbReference type="ARBA" id="ARBA00005887"/>
    </source>
</evidence>
<evidence type="ECO:0000256" key="9">
    <source>
        <dbReference type="SAM" id="SignalP"/>
    </source>
</evidence>
<dbReference type="Gene3D" id="1.10.3430.10">
    <property type="entry name" value="Ammonium transporter AmtB like domains"/>
    <property type="match status" value="1"/>
</dbReference>
<feature type="transmembrane region" description="Helical" evidence="8">
    <location>
        <begin position="378"/>
        <end position="398"/>
    </location>
</feature>
<evidence type="ECO:0000313" key="12">
    <source>
        <dbReference type="EMBL" id="VFK14837.1"/>
    </source>
</evidence>
<dbReference type="GO" id="GO:0005886">
    <property type="term" value="C:plasma membrane"/>
    <property type="evidence" value="ECO:0007669"/>
    <property type="project" value="UniProtKB-SubCell"/>
</dbReference>
<organism evidence="12">
    <name type="scientific">Candidatus Kentrum sp. LFY</name>
    <dbReference type="NCBI Taxonomy" id="2126342"/>
    <lineage>
        <taxon>Bacteria</taxon>
        <taxon>Pseudomonadati</taxon>
        <taxon>Pseudomonadota</taxon>
        <taxon>Gammaproteobacteria</taxon>
        <taxon>Candidatus Kentrum</taxon>
    </lineage>
</organism>
<dbReference type="InterPro" id="IPR001905">
    <property type="entry name" value="Ammonium_transpt"/>
</dbReference>
<feature type="transmembrane region" description="Helical" evidence="8">
    <location>
        <begin position="278"/>
        <end position="298"/>
    </location>
</feature>
<feature type="domain" description="Ammonium transporter AmtB-like" evidence="10">
    <location>
        <begin position="31"/>
        <end position="428"/>
    </location>
</feature>
<dbReference type="GO" id="GO:0008519">
    <property type="term" value="F:ammonium channel activity"/>
    <property type="evidence" value="ECO:0007669"/>
    <property type="project" value="InterPro"/>
</dbReference>
<feature type="transmembrane region" description="Helical" evidence="8">
    <location>
        <begin position="181"/>
        <end position="203"/>
    </location>
</feature>
<feature type="transmembrane region" description="Helical" evidence="8">
    <location>
        <begin position="61"/>
        <end position="82"/>
    </location>
</feature>
<evidence type="ECO:0000256" key="7">
    <source>
        <dbReference type="ARBA" id="ARBA00023177"/>
    </source>
</evidence>
<dbReference type="PANTHER" id="PTHR43029">
    <property type="entry name" value="AMMONIUM TRANSPORTER MEP2"/>
    <property type="match status" value="1"/>
</dbReference>
<proteinExistence type="inferred from homology"/>
<reference evidence="12" key="1">
    <citation type="submission" date="2019-02" db="EMBL/GenBank/DDBJ databases">
        <authorList>
            <person name="Gruber-Vodicka R. H."/>
            <person name="Seah K. B. B."/>
        </authorList>
    </citation>
    <scope>NUCLEOTIDE SEQUENCE</scope>
    <source>
        <strain evidence="12">BECK_BY7</strain>
        <strain evidence="11">BECK_M7</strain>
    </source>
</reference>
<comment type="similarity">
    <text evidence="2 8">Belongs to the ammonia transporter channel (TC 1.A.11.2) family.</text>
</comment>
<sequence length="431" mass="44988">MLNIVIRIGLLALLPNVALAGEATLSGANTAWILTATALVLFMTIPGLSLFYAGLIRSRNVLSVMMQCFAITCLMSLLWFGYGYSLAFGEGNAYIGDFSKVFLAGIDRSSLVGDIPETVFMAFQMTFAVITPALVVGAFVERMKFSAVLLFSAIWLTLVYAPVTHWVWGGGWLGAMGLYDFAGGTVVHITAGVSAMIAAIVVGRRKGFPTTSMPPHNLAISVAGAGMLWVGWYGFNAGSALAANGDAGMALVVTHISAAAGSLSWMVMEWIKYGKPSVLGIITGMVAGLGTITPASGFVGPGGALVIGIMAGIVCFAATNYLKRVLHIDDSLDVFPVHGVGGILGTLCAGIFASTGLGIFSGFGFADGIDSLGAQVGVQFIGVISTIIYTAIVTFIILKIVDVIVGLRVTHEEEIEGLDIVLHGETGYNHL</sequence>
<name>A0A450WCT4_9GAMM</name>
<dbReference type="EMBL" id="CAADFF010000044">
    <property type="protein sequence ID" value="VFJ93304.1"/>
    <property type="molecule type" value="Genomic_DNA"/>
</dbReference>
<dbReference type="InterPro" id="IPR024041">
    <property type="entry name" value="NH4_transpt_AmtB-like_dom"/>
</dbReference>